<dbReference type="GO" id="GO:0006886">
    <property type="term" value="P:intracellular protein transport"/>
    <property type="evidence" value="ECO:0007669"/>
    <property type="project" value="TreeGrafter"/>
</dbReference>
<evidence type="ECO:0000313" key="10">
    <source>
        <dbReference type="Proteomes" id="UP000013776"/>
    </source>
</evidence>
<dbReference type="GO" id="GO:0000149">
    <property type="term" value="F:SNARE binding"/>
    <property type="evidence" value="ECO:0007669"/>
    <property type="project" value="TreeGrafter"/>
</dbReference>
<dbReference type="CDD" id="cd15859">
    <property type="entry name" value="SNARE_SYN8"/>
    <property type="match status" value="1"/>
</dbReference>
<evidence type="ECO:0000256" key="6">
    <source>
        <dbReference type="SAM" id="Coils"/>
    </source>
</evidence>
<dbReference type="InterPro" id="IPR045242">
    <property type="entry name" value="Syntaxin"/>
</dbReference>
<keyword evidence="3" id="KW-0653">Protein transport</keyword>
<sequence length="235" mass="26717">MSGKLRLLSEQLKISILERNRLLALDIKPTDEDEEELSSSLQTLSSGIKALAGNGTAYRSDAFQDELSFLKQQYRELQGLYKEETPEVEGQTIGIVQSNTTEPYRDEPDLDREALLPMERSRKSVRFTDTLVDAGLRDRDLLQMQTQIMEEQDNSLEHLSSSIGRQRELSIQIGNELDEHGELLDDMSSRVDRSTSRLDQAKQRLTKFSRKAKGNSHLLTIFVLIIILVLLLAIL</sequence>
<dbReference type="GO" id="GO:0006906">
    <property type="term" value="P:vesicle fusion"/>
    <property type="evidence" value="ECO:0007669"/>
    <property type="project" value="TreeGrafter"/>
</dbReference>
<accession>R4X7C2</accession>
<dbReference type="AlphaFoldDB" id="R4X7C2"/>
<keyword evidence="4 6" id="KW-0175">Coiled coil</keyword>
<dbReference type="SMART" id="SM00397">
    <property type="entry name" value="t_SNARE"/>
    <property type="match status" value="1"/>
</dbReference>
<dbReference type="PANTHER" id="PTHR19957:SF124">
    <property type="entry name" value="SYNTAXIN-8"/>
    <property type="match status" value="1"/>
</dbReference>
<evidence type="ECO:0000256" key="5">
    <source>
        <dbReference type="ARBA" id="ARBA00023136"/>
    </source>
</evidence>
<evidence type="ECO:0000256" key="2">
    <source>
        <dbReference type="ARBA" id="ARBA00022448"/>
    </source>
</evidence>
<evidence type="ECO:0000256" key="3">
    <source>
        <dbReference type="ARBA" id="ARBA00022927"/>
    </source>
</evidence>
<protein>
    <submittedName>
        <fullName evidence="9">SNARE complex subunit</fullName>
    </submittedName>
</protein>
<evidence type="ECO:0000256" key="1">
    <source>
        <dbReference type="ARBA" id="ARBA00004308"/>
    </source>
</evidence>
<dbReference type="STRING" id="1097556.R4X7C2"/>
<evidence type="ECO:0000259" key="8">
    <source>
        <dbReference type="PROSITE" id="PS50192"/>
    </source>
</evidence>
<dbReference type="GO" id="GO:0048278">
    <property type="term" value="P:vesicle docking"/>
    <property type="evidence" value="ECO:0007669"/>
    <property type="project" value="TreeGrafter"/>
</dbReference>
<keyword evidence="7" id="KW-1133">Transmembrane helix</keyword>
<dbReference type="FunFam" id="1.20.5.110:FF:000060">
    <property type="entry name" value="SNARE complex subunit (Syn8)"/>
    <property type="match status" value="1"/>
</dbReference>
<reference evidence="9 10" key="1">
    <citation type="journal article" date="2013" name="MBio">
        <title>Genome sequencing of the plant pathogen Taphrina deformans, the causal agent of peach leaf curl.</title>
        <authorList>
            <person name="Cisse O.H."/>
            <person name="Almeida J.M.G.C.F."/>
            <person name="Fonseca A."/>
            <person name="Kumar A.A."/>
            <person name="Salojaervi J."/>
            <person name="Overmyer K."/>
            <person name="Hauser P.M."/>
            <person name="Pagni M."/>
        </authorList>
    </citation>
    <scope>NUCLEOTIDE SEQUENCE [LARGE SCALE GENOMIC DNA]</scope>
    <source>
        <strain evidence="10">PYCC 5710 / ATCC 11124 / CBS 356.35 / IMI 108563 / JCM 9778 / NBRC 8474</strain>
    </source>
</reference>
<dbReference type="Gene3D" id="1.20.5.110">
    <property type="match status" value="1"/>
</dbReference>
<keyword evidence="2" id="KW-0813">Transport</keyword>
<dbReference type="GO" id="GO:0006896">
    <property type="term" value="P:Golgi to vacuole transport"/>
    <property type="evidence" value="ECO:0007669"/>
    <property type="project" value="UniProtKB-ARBA"/>
</dbReference>
<feature type="domain" description="T-SNARE coiled-coil homology" evidence="8">
    <location>
        <begin position="146"/>
        <end position="208"/>
    </location>
</feature>
<proteinExistence type="predicted"/>
<dbReference type="VEuPathDB" id="FungiDB:TAPDE_000966"/>
<evidence type="ECO:0000313" key="9">
    <source>
        <dbReference type="EMBL" id="CCG81242.1"/>
    </source>
</evidence>
<dbReference type="PROSITE" id="PS50192">
    <property type="entry name" value="T_SNARE"/>
    <property type="match status" value="1"/>
</dbReference>
<dbReference type="InterPro" id="IPR000727">
    <property type="entry name" value="T_SNARE_dom"/>
</dbReference>
<evidence type="ECO:0000256" key="4">
    <source>
        <dbReference type="ARBA" id="ARBA00023054"/>
    </source>
</evidence>
<dbReference type="SUPFAM" id="SSF58038">
    <property type="entry name" value="SNARE fusion complex"/>
    <property type="match status" value="1"/>
</dbReference>
<dbReference type="GO" id="GO:0005484">
    <property type="term" value="F:SNAP receptor activity"/>
    <property type="evidence" value="ECO:0007669"/>
    <property type="project" value="TreeGrafter"/>
</dbReference>
<comment type="caution">
    <text evidence="9">The sequence shown here is derived from an EMBL/GenBank/DDBJ whole genome shotgun (WGS) entry which is preliminary data.</text>
</comment>
<keyword evidence="10" id="KW-1185">Reference proteome</keyword>
<dbReference type="PANTHER" id="PTHR19957">
    <property type="entry name" value="SYNTAXIN"/>
    <property type="match status" value="1"/>
</dbReference>
<dbReference type="EMBL" id="CAHR02000031">
    <property type="protein sequence ID" value="CCG81242.1"/>
    <property type="molecule type" value="Genomic_DNA"/>
</dbReference>
<feature type="transmembrane region" description="Helical" evidence="7">
    <location>
        <begin position="217"/>
        <end position="234"/>
    </location>
</feature>
<organism evidence="9 10">
    <name type="scientific">Taphrina deformans (strain PYCC 5710 / ATCC 11124 / CBS 356.35 / IMI 108563 / JCM 9778 / NBRC 8474)</name>
    <name type="common">Peach leaf curl fungus</name>
    <name type="synonym">Lalaria deformans</name>
    <dbReference type="NCBI Taxonomy" id="1097556"/>
    <lineage>
        <taxon>Eukaryota</taxon>
        <taxon>Fungi</taxon>
        <taxon>Dikarya</taxon>
        <taxon>Ascomycota</taxon>
        <taxon>Taphrinomycotina</taxon>
        <taxon>Taphrinomycetes</taxon>
        <taxon>Taphrinales</taxon>
        <taxon>Taphrinaceae</taxon>
        <taxon>Taphrina</taxon>
    </lineage>
</organism>
<dbReference type="Proteomes" id="UP000013776">
    <property type="component" value="Unassembled WGS sequence"/>
</dbReference>
<evidence type="ECO:0000256" key="7">
    <source>
        <dbReference type="SAM" id="Phobius"/>
    </source>
</evidence>
<dbReference type="eggNOG" id="KOG3202">
    <property type="taxonomic scope" value="Eukaryota"/>
</dbReference>
<keyword evidence="5 7" id="KW-0472">Membrane</keyword>
<dbReference type="OrthoDB" id="244190at2759"/>
<dbReference type="Pfam" id="PF05739">
    <property type="entry name" value="SNARE"/>
    <property type="match status" value="1"/>
</dbReference>
<gene>
    <name evidence="9" type="ORF">TAPDE_000966</name>
</gene>
<comment type="subcellular location">
    <subcellularLocation>
        <location evidence="1">Endomembrane system</location>
    </subcellularLocation>
</comment>
<keyword evidence="7" id="KW-0812">Transmembrane</keyword>
<dbReference type="GO" id="GO:0005768">
    <property type="term" value="C:endosome"/>
    <property type="evidence" value="ECO:0007669"/>
    <property type="project" value="UniProtKB-ARBA"/>
</dbReference>
<dbReference type="GO" id="GO:0031201">
    <property type="term" value="C:SNARE complex"/>
    <property type="evidence" value="ECO:0007669"/>
    <property type="project" value="TreeGrafter"/>
</dbReference>
<name>R4X7C2_TAPDE</name>
<feature type="coiled-coil region" evidence="6">
    <location>
        <begin position="184"/>
        <end position="211"/>
    </location>
</feature>